<feature type="compositionally biased region" description="Basic and acidic residues" evidence="2">
    <location>
        <begin position="641"/>
        <end position="652"/>
    </location>
</feature>
<evidence type="ECO:0000313" key="3">
    <source>
        <dbReference type="EMBL" id="BES95802.1"/>
    </source>
</evidence>
<feature type="coiled-coil region" evidence="1">
    <location>
        <begin position="176"/>
        <end position="259"/>
    </location>
</feature>
<feature type="coiled-coil region" evidence="1">
    <location>
        <begin position="505"/>
        <end position="568"/>
    </location>
</feature>
<protein>
    <recommendedName>
        <fullName evidence="5">Centrosomal protein of 162 kDa</fullName>
    </recommendedName>
</protein>
<evidence type="ECO:0000313" key="4">
    <source>
        <dbReference type="Proteomes" id="UP001307889"/>
    </source>
</evidence>
<keyword evidence="1" id="KW-0175">Coiled coil</keyword>
<gene>
    <name evidence="3" type="ORF">NTJ_08611</name>
</gene>
<name>A0ABN7AUD3_9HEMI</name>
<feature type="compositionally biased region" description="Low complexity" evidence="2">
    <location>
        <begin position="58"/>
        <end position="68"/>
    </location>
</feature>
<dbReference type="PANTHER" id="PTHR45615:SF63">
    <property type="entry name" value="CHROMOSOME UNDETERMINED SCAFFOLD_10, WHOLE GENOME SHOTGUN SEQUENCE"/>
    <property type="match status" value="1"/>
</dbReference>
<sequence length="990" mass="114558">MAGPGSSVFQGVGSIVVDNASQRQEEEEFLAEEQHRKAELASVMKTAFGDLEDDEDASSIASSRVSSVHNYRSQHHSDTEVSRSSSYGRSFRENGPVNSNQHRVQGNFAVGHSFDDGPRVNGNTNRYGYDSPPDGSSVPYNNVEVDFEVVTESYKKTDVNSLEQLQILYDIRMREIESLRMEIDAEKRSKDQILRKLVISETEKQQIAKTLADCHATLSETGERVKDLEREQIAIEEELERVRKEKEETKQELDIAKFQILQMDQQIKVLERCGAMKNPDKHIDGIVSSLNEKHKRELNLVKSELNEALQKIKNKDEQNRELEIRLGEVERNHNATLLDKCDATVRQDVAIKALLDETVSEKIQLTKQIVVLQEEVEALRNDLELYETIPNTRLLSSTSSGDIDDRDLSPSNCRERKSNGNVDILKAELNRAVIGQRKKRMEIRRLQEQVQFKEVQVAQLREQEKAYLTDIEKYKAEVAALHDRISKSTDHSEFLEKINCLEQLISVIDKEKTEKSAKVDELEAELEKWKKAVAERESAAQAMAEQYMNFHEQEIKRLKQEQEESAKKNELEWRMSMDRILGECDEIKKLYLEMRSARDSTVEKLEAEKQKIQELSRTNKVLEEKIASLKQQVSDLEEHILKGEQEKDDMRRQQRRTRLSDGSMRKSRDAGDNLATGHCDQADFEKLRDEVCAAKKRYLELEVTLKTEFESNVVALREENDRLKTQLRNYESRLEEMTEVATQTMVDHDVIRINDDDPDSRRLEEFDKLQTELERLRILEISRCKEIMDLKASFQMRLHEKIDELESKLMPASQDDLEAAKEQVKSTTSQYFLGEIAKIREAHQTEIENLQTTKDQEIHRLQSELKLKSNEAQSIANLKAQLIEQQTTLEQVKTRTAQIVTNIAKEFEQLKNEKEELVGKLEAVLAKSEKYKQSALKYKKLFEKIKQKDLPQRYERLVALVESKESEIISKIKEVSDAYQAQQEIRSHQS</sequence>
<evidence type="ECO:0008006" key="5">
    <source>
        <dbReference type="Google" id="ProtNLM"/>
    </source>
</evidence>
<accession>A0ABN7AUD3</accession>
<feature type="coiled-coil region" evidence="1">
    <location>
        <begin position="706"/>
        <end position="740"/>
    </location>
</feature>
<dbReference type="Proteomes" id="UP001307889">
    <property type="component" value="Chromosome 6"/>
</dbReference>
<feature type="region of interest" description="Disordered" evidence="2">
    <location>
        <begin position="641"/>
        <end position="674"/>
    </location>
</feature>
<feature type="coiled-coil region" evidence="1">
    <location>
        <begin position="443"/>
        <end position="477"/>
    </location>
</feature>
<organism evidence="3 4">
    <name type="scientific">Nesidiocoris tenuis</name>
    <dbReference type="NCBI Taxonomy" id="355587"/>
    <lineage>
        <taxon>Eukaryota</taxon>
        <taxon>Metazoa</taxon>
        <taxon>Ecdysozoa</taxon>
        <taxon>Arthropoda</taxon>
        <taxon>Hexapoda</taxon>
        <taxon>Insecta</taxon>
        <taxon>Pterygota</taxon>
        <taxon>Neoptera</taxon>
        <taxon>Paraneoptera</taxon>
        <taxon>Hemiptera</taxon>
        <taxon>Heteroptera</taxon>
        <taxon>Panheteroptera</taxon>
        <taxon>Cimicomorpha</taxon>
        <taxon>Miridae</taxon>
        <taxon>Dicyphina</taxon>
        <taxon>Nesidiocoris</taxon>
    </lineage>
</organism>
<evidence type="ECO:0000256" key="1">
    <source>
        <dbReference type="SAM" id="Coils"/>
    </source>
</evidence>
<keyword evidence="4" id="KW-1185">Reference proteome</keyword>
<feature type="region of interest" description="Disordered" evidence="2">
    <location>
        <begin position="53"/>
        <end position="103"/>
    </location>
</feature>
<reference evidence="3 4" key="1">
    <citation type="submission" date="2023-09" db="EMBL/GenBank/DDBJ databases">
        <title>Nesidiocoris tenuis whole genome shotgun sequence.</title>
        <authorList>
            <person name="Shibata T."/>
            <person name="Shimoda M."/>
            <person name="Kobayashi T."/>
            <person name="Uehara T."/>
        </authorList>
    </citation>
    <scope>NUCLEOTIDE SEQUENCE [LARGE SCALE GENOMIC DNA]</scope>
    <source>
        <strain evidence="3 4">Japan</strain>
    </source>
</reference>
<dbReference type="PANTHER" id="PTHR45615">
    <property type="entry name" value="MYOSIN HEAVY CHAIN, NON-MUSCLE"/>
    <property type="match status" value="1"/>
</dbReference>
<feature type="coiled-coil region" evidence="1">
    <location>
        <begin position="291"/>
        <end position="389"/>
    </location>
</feature>
<proteinExistence type="predicted"/>
<dbReference type="EMBL" id="AP028914">
    <property type="protein sequence ID" value="BES95802.1"/>
    <property type="molecule type" value="Genomic_DNA"/>
</dbReference>
<feature type="coiled-coil region" evidence="1">
    <location>
        <begin position="840"/>
        <end position="927"/>
    </location>
</feature>
<evidence type="ECO:0000256" key="2">
    <source>
        <dbReference type="SAM" id="MobiDB-lite"/>
    </source>
</evidence>